<reference evidence="2 3" key="1">
    <citation type="submission" date="2019-09" db="EMBL/GenBank/DDBJ databases">
        <title>Screening of Novel Bioactive Compounds from Soil-Associated.</title>
        <authorList>
            <person name="Zhao S."/>
        </authorList>
    </citation>
    <scope>NUCLEOTIDE SEQUENCE [LARGE SCALE GENOMIC DNA]</scope>
    <source>
        <strain evidence="2 3">HIT-DPA4</strain>
    </source>
</reference>
<feature type="region of interest" description="Disordered" evidence="1">
    <location>
        <begin position="37"/>
        <end position="58"/>
    </location>
</feature>
<dbReference type="EMBL" id="VZRB01000006">
    <property type="protein sequence ID" value="KAB1147816.1"/>
    <property type="molecule type" value="Genomic_DNA"/>
</dbReference>
<feature type="compositionally biased region" description="Polar residues" evidence="1">
    <location>
        <begin position="46"/>
        <end position="57"/>
    </location>
</feature>
<dbReference type="Proteomes" id="UP000442707">
    <property type="component" value="Unassembled WGS sequence"/>
</dbReference>
<protein>
    <submittedName>
        <fullName evidence="2">Uncharacterized protein</fullName>
    </submittedName>
</protein>
<accession>A0A6H9V4L6</accession>
<evidence type="ECO:0000313" key="2">
    <source>
        <dbReference type="EMBL" id="KAB1147816.1"/>
    </source>
</evidence>
<comment type="caution">
    <text evidence="2">The sequence shown here is derived from an EMBL/GenBank/DDBJ whole genome shotgun (WGS) entry which is preliminary data.</text>
</comment>
<evidence type="ECO:0000256" key="1">
    <source>
        <dbReference type="SAM" id="MobiDB-lite"/>
    </source>
</evidence>
<dbReference type="AlphaFoldDB" id="A0A6H9V4L6"/>
<keyword evidence="3" id="KW-1185">Reference proteome</keyword>
<gene>
    <name evidence="2" type="ORF">F7R91_10545</name>
</gene>
<proteinExistence type="predicted"/>
<sequence>MLVWAVTVAAGGGLTLWLQDSREPRYGWEGAQPTVTPPLPEDWRSQCPTPSPTSQDGAGQYLCWVRTG</sequence>
<name>A0A6H9V4L6_9ACTN</name>
<organism evidence="2 3">
    <name type="scientific">Streptomyces luteolifulvus</name>
    <dbReference type="NCBI Taxonomy" id="2615112"/>
    <lineage>
        <taxon>Bacteria</taxon>
        <taxon>Bacillati</taxon>
        <taxon>Actinomycetota</taxon>
        <taxon>Actinomycetes</taxon>
        <taxon>Kitasatosporales</taxon>
        <taxon>Streptomycetaceae</taxon>
        <taxon>Streptomyces</taxon>
    </lineage>
</organism>
<evidence type="ECO:0000313" key="3">
    <source>
        <dbReference type="Proteomes" id="UP000442707"/>
    </source>
</evidence>